<dbReference type="PANTHER" id="PTHR22602">
    <property type="entry name" value="TRANSFERASE CAF17, MITOCHONDRIAL-RELATED"/>
    <property type="match status" value="1"/>
</dbReference>
<name>A0ABV7M808_9PROT</name>
<protein>
    <submittedName>
        <fullName evidence="3">YgfZ/GcvT domain-containing protein</fullName>
    </submittedName>
</protein>
<keyword evidence="1" id="KW-0809">Transit peptide</keyword>
<dbReference type="Proteomes" id="UP001595607">
    <property type="component" value="Unassembled WGS sequence"/>
</dbReference>
<evidence type="ECO:0000313" key="4">
    <source>
        <dbReference type="Proteomes" id="UP001595607"/>
    </source>
</evidence>
<dbReference type="EMBL" id="JBHRVA010000002">
    <property type="protein sequence ID" value="MFC3301584.1"/>
    <property type="molecule type" value="Genomic_DNA"/>
</dbReference>
<dbReference type="RefSeq" id="WP_189572852.1">
    <property type="nucleotide sequence ID" value="NZ_BMXU01000001.1"/>
</dbReference>
<dbReference type="InterPro" id="IPR045179">
    <property type="entry name" value="YgfZ/GcvT"/>
</dbReference>
<evidence type="ECO:0000259" key="2">
    <source>
        <dbReference type="Pfam" id="PF25455"/>
    </source>
</evidence>
<accession>A0ABV7M808</accession>
<dbReference type="NCBIfam" id="TIGR03317">
    <property type="entry name" value="ygfZ_signature"/>
    <property type="match status" value="1"/>
</dbReference>
<organism evidence="3 4">
    <name type="scientific">Parvularcula lutaonensis</name>
    <dbReference type="NCBI Taxonomy" id="491923"/>
    <lineage>
        <taxon>Bacteria</taxon>
        <taxon>Pseudomonadati</taxon>
        <taxon>Pseudomonadota</taxon>
        <taxon>Alphaproteobacteria</taxon>
        <taxon>Parvularculales</taxon>
        <taxon>Parvularculaceae</taxon>
        <taxon>Parvularcula</taxon>
    </lineage>
</organism>
<dbReference type="SUPFAM" id="SSF103025">
    <property type="entry name" value="Folate-binding domain"/>
    <property type="match status" value="1"/>
</dbReference>
<evidence type="ECO:0000313" key="3">
    <source>
        <dbReference type="EMBL" id="MFC3301584.1"/>
    </source>
</evidence>
<dbReference type="InterPro" id="IPR027266">
    <property type="entry name" value="TrmE/GcvT-like"/>
</dbReference>
<dbReference type="Gene3D" id="3.30.1360.120">
    <property type="entry name" value="Probable tRNA modification gtpase trme, domain 1"/>
    <property type="match status" value="2"/>
</dbReference>
<sequence>MSFKPTALARDLINAEGPDAEQLLNSVLSADVSGKKPGDIVYACLLTPQGKVLDVMYLHRLTNGFLIDVFQGRGAPLAKQLNMYKMRARATFEKVPGGVFVAPDHLAPEDAGSDPRMEGLGKRWYTLGPLVEGPKNPSFFQLMRRLGIPEFGLDYHSGDVFPMDVNLDALGAVDYKKGCFVGQEVASRMFRKGEIRKRTLKVYGDADLPRGTTLRQRGNIVGTVTSMIGGEGLAIMRLDRIQGAECFALHNGFDLQLKIRKPAYLA</sequence>
<dbReference type="InterPro" id="IPR057460">
    <property type="entry name" value="CAF17_C"/>
</dbReference>
<evidence type="ECO:0000256" key="1">
    <source>
        <dbReference type="ARBA" id="ARBA00022946"/>
    </source>
</evidence>
<reference evidence="4" key="1">
    <citation type="journal article" date="2019" name="Int. J. Syst. Evol. Microbiol.">
        <title>The Global Catalogue of Microorganisms (GCM) 10K type strain sequencing project: providing services to taxonomists for standard genome sequencing and annotation.</title>
        <authorList>
            <consortium name="The Broad Institute Genomics Platform"/>
            <consortium name="The Broad Institute Genome Sequencing Center for Infectious Disease"/>
            <person name="Wu L."/>
            <person name="Ma J."/>
        </authorList>
    </citation>
    <scope>NUCLEOTIDE SEQUENCE [LARGE SCALE GENOMIC DNA]</scope>
    <source>
        <strain evidence="4">KCTC 22245</strain>
    </source>
</reference>
<dbReference type="PIRSF" id="PIRSF006487">
    <property type="entry name" value="GcvT"/>
    <property type="match status" value="1"/>
</dbReference>
<gene>
    <name evidence="3" type="ORF">ACFONP_02410</name>
</gene>
<dbReference type="PANTHER" id="PTHR22602:SF0">
    <property type="entry name" value="TRANSFERASE CAF17, MITOCHONDRIAL-RELATED"/>
    <property type="match status" value="1"/>
</dbReference>
<keyword evidence="4" id="KW-1185">Reference proteome</keyword>
<comment type="caution">
    <text evidence="3">The sequence shown here is derived from an EMBL/GenBank/DDBJ whole genome shotgun (WGS) entry which is preliminary data.</text>
</comment>
<dbReference type="InterPro" id="IPR017703">
    <property type="entry name" value="YgfZ/GCV_T_CS"/>
</dbReference>
<feature type="domain" description="CAF17 C-terminal" evidence="2">
    <location>
        <begin position="196"/>
        <end position="263"/>
    </location>
</feature>
<dbReference type="Pfam" id="PF25455">
    <property type="entry name" value="Beta-barrel_CAF17_C"/>
    <property type="match status" value="1"/>
</dbReference>
<proteinExistence type="predicted"/>